<evidence type="ECO:0000313" key="1">
    <source>
        <dbReference type="EMBL" id="SFM53922.1"/>
    </source>
</evidence>
<protein>
    <submittedName>
        <fullName evidence="1">Uncharacterized protein</fullName>
    </submittedName>
</protein>
<dbReference type="Proteomes" id="UP000199048">
    <property type="component" value="Unassembled WGS sequence"/>
</dbReference>
<accession>A0A1I4RNU8</accession>
<gene>
    <name evidence="1" type="ORF">SAMN05192568_10371</name>
</gene>
<proteinExistence type="predicted"/>
<evidence type="ECO:0000313" key="2">
    <source>
        <dbReference type="Proteomes" id="UP000199048"/>
    </source>
</evidence>
<sequence length="130" mass="15037">MIDTNYDFIRTDFLLARNGTSSDYSYVLRKMLLRGIEEASFRSRISAGDKSDNYKHIMCFIEDALNEFDWSMDTYGKIYEDHKTTIVEALQHCRCLSAIDQAEASADYNNLTVYIADDRREDDCKMTLAA</sequence>
<dbReference type="EMBL" id="FOTK01000037">
    <property type="protein sequence ID" value="SFM53922.1"/>
    <property type="molecule type" value="Genomic_DNA"/>
</dbReference>
<reference evidence="2" key="1">
    <citation type="submission" date="2016-10" db="EMBL/GenBank/DDBJ databases">
        <authorList>
            <person name="Varghese N."/>
            <person name="Submissions S."/>
        </authorList>
    </citation>
    <scope>NUCLEOTIDE SEQUENCE [LARGE SCALE GENOMIC DNA]</scope>
    <source>
        <strain evidence="2">BL36</strain>
    </source>
</reference>
<dbReference type="RefSeq" id="WP_139234206.1">
    <property type="nucleotide sequence ID" value="NZ_FOTK01000037.1"/>
</dbReference>
<name>A0A1I4RNU8_9HYPH</name>
<dbReference type="AlphaFoldDB" id="A0A1I4RNU8"/>
<keyword evidence="2" id="KW-1185">Reference proteome</keyword>
<organism evidence="1 2">
    <name type="scientific">Methylobacterium pseudosasicola</name>
    <dbReference type="NCBI Taxonomy" id="582667"/>
    <lineage>
        <taxon>Bacteria</taxon>
        <taxon>Pseudomonadati</taxon>
        <taxon>Pseudomonadota</taxon>
        <taxon>Alphaproteobacteria</taxon>
        <taxon>Hyphomicrobiales</taxon>
        <taxon>Methylobacteriaceae</taxon>
        <taxon>Methylobacterium</taxon>
    </lineage>
</organism>